<sequence length="165" mass="17183">MGSCPSVLIWGLEQKKWIEADSYVFIFSSKNGVLTEFSALLFVMVPGSGVADERSVLSHRDLGLQDLDPTRNRLDLGEHLALWVPWRAESIAGTVPAVDEESPVCPAPGDDGLVIDQGAAAAAAAHQSSHAGLGAQAPARRGAVGPSESISGGITGWHEGASSLK</sequence>
<reference evidence="2 3" key="1">
    <citation type="journal article" date="2010" name="Science">
        <title>Genomic analysis of organismal complexity in the multicellular green alga Volvox carteri.</title>
        <authorList>
            <person name="Prochnik S.E."/>
            <person name="Umen J."/>
            <person name="Nedelcu A.M."/>
            <person name="Hallmann A."/>
            <person name="Miller S.M."/>
            <person name="Nishii I."/>
            <person name="Ferris P."/>
            <person name="Kuo A."/>
            <person name="Mitros T."/>
            <person name="Fritz-Laylin L.K."/>
            <person name="Hellsten U."/>
            <person name="Chapman J."/>
            <person name="Simakov O."/>
            <person name="Rensing S.A."/>
            <person name="Terry A."/>
            <person name="Pangilinan J."/>
            <person name="Kapitonov V."/>
            <person name="Jurka J."/>
            <person name="Salamov A."/>
            <person name="Shapiro H."/>
            <person name="Schmutz J."/>
            <person name="Grimwood J."/>
            <person name="Lindquist E."/>
            <person name="Lucas S."/>
            <person name="Grigoriev I.V."/>
            <person name="Schmitt R."/>
            <person name="Kirk D."/>
            <person name="Rokhsar D.S."/>
        </authorList>
    </citation>
    <scope>NUCLEOTIDE SEQUENCE [LARGE SCALE GENOMIC DNA]</scope>
    <source>
        <strain evidence="3">f. Nagariensis / Eve</strain>
    </source>
</reference>
<feature type="region of interest" description="Disordered" evidence="1">
    <location>
        <begin position="131"/>
        <end position="165"/>
    </location>
</feature>
<dbReference type="AlphaFoldDB" id="D8UG72"/>
<dbReference type="InParanoid" id="D8UG72"/>
<dbReference type="GeneID" id="9627085"/>
<protein>
    <submittedName>
        <fullName evidence="2">Uncharacterized protein</fullName>
    </submittedName>
</protein>
<name>D8UG72_VOLCA</name>
<proteinExistence type="predicted"/>
<dbReference type="EMBL" id="GL378397">
    <property type="protein sequence ID" value="EFJ41327.1"/>
    <property type="molecule type" value="Genomic_DNA"/>
</dbReference>
<evidence type="ECO:0000256" key="1">
    <source>
        <dbReference type="SAM" id="MobiDB-lite"/>
    </source>
</evidence>
<dbReference type="RefSeq" id="XP_002957661.1">
    <property type="nucleotide sequence ID" value="XM_002957615.1"/>
</dbReference>
<organism evidence="3">
    <name type="scientific">Volvox carteri f. nagariensis</name>
    <dbReference type="NCBI Taxonomy" id="3068"/>
    <lineage>
        <taxon>Eukaryota</taxon>
        <taxon>Viridiplantae</taxon>
        <taxon>Chlorophyta</taxon>
        <taxon>core chlorophytes</taxon>
        <taxon>Chlorophyceae</taxon>
        <taxon>CS clade</taxon>
        <taxon>Chlamydomonadales</taxon>
        <taxon>Volvocaceae</taxon>
        <taxon>Volvox</taxon>
    </lineage>
</organism>
<dbReference type="KEGG" id="vcn:VOLCADRAFT_98752"/>
<accession>D8UG72</accession>
<gene>
    <name evidence="2" type="ORF">VOLCADRAFT_98752</name>
</gene>
<evidence type="ECO:0000313" key="2">
    <source>
        <dbReference type="EMBL" id="EFJ41327.1"/>
    </source>
</evidence>
<evidence type="ECO:0000313" key="3">
    <source>
        <dbReference type="Proteomes" id="UP000001058"/>
    </source>
</evidence>
<keyword evidence="3" id="KW-1185">Reference proteome</keyword>
<dbReference type="Proteomes" id="UP000001058">
    <property type="component" value="Unassembled WGS sequence"/>
</dbReference>